<dbReference type="SUPFAM" id="SSF55073">
    <property type="entry name" value="Nucleotide cyclase"/>
    <property type="match status" value="1"/>
</dbReference>
<accession>A0A833H0R3</accession>
<dbReference type="Pfam" id="PF00990">
    <property type="entry name" value="GGDEF"/>
    <property type="match status" value="1"/>
</dbReference>
<gene>
    <name evidence="5" type="ORF">F9K24_11795</name>
</gene>
<dbReference type="InterPro" id="IPR013767">
    <property type="entry name" value="PAS_fold"/>
</dbReference>
<dbReference type="InterPro" id="IPR000014">
    <property type="entry name" value="PAS"/>
</dbReference>
<dbReference type="AlphaFoldDB" id="A0A833H0R3"/>
<dbReference type="EMBL" id="WBUI01000011">
    <property type="protein sequence ID" value="KAB2931961.1"/>
    <property type="molecule type" value="Genomic_DNA"/>
</dbReference>
<evidence type="ECO:0000259" key="1">
    <source>
        <dbReference type="PROSITE" id="PS50112"/>
    </source>
</evidence>
<evidence type="ECO:0000259" key="4">
    <source>
        <dbReference type="PROSITE" id="PS50887"/>
    </source>
</evidence>
<dbReference type="SMART" id="SM00052">
    <property type="entry name" value="EAL"/>
    <property type="match status" value="1"/>
</dbReference>
<dbReference type="Gene3D" id="3.30.70.270">
    <property type="match status" value="1"/>
</dbReference>
<reference evidence="5 6" key="1">
    <citation type="submission" date="2019-10" db="EMBL/GenBank/DDBJ databases">
        <title>Extracellular Electron Transfer in a Candidatus Methanoperedens spp. Enrichment Culture.</title>
        <authorList>
            <person name="Berger S."/>
            <person name="Rangel Shaw D."/>
            <person name="Berben T."/>
            <person name="In 'T Zandt M."/>
            <person name="Frank J."/>
            <person name="Reimann J."/>
            <person name="Jetten M.S.M."/>
            <person name="Welte C.U."/>
        </authorList>
    </citation>
    <scope>NUCLEOTIDE SEQUENCE [LARGE SCALE GENOMIC DNA]</scope>
    <source>
        <strain evidence="5">SB12</strain>
    </source>
</reference>
<dbReference type="Gene3D" id="3.20.20.450">
    <property type="entry name" value="EAL domain"/>
    <property type="match status" value="1"/>
</dbReference>
<protein>
    <submittedName>
        <fullName evidence="5">EAL domain-containing protein</fullName>
    </submittedName>
</protein>
<dbReference type="PROSITE" id="PS50883">
    <property type="entry name" value="EAL"/>
    <property type="match status" value="1"/>
</dbReference>
<dbReference type="PROSITE" id="PS50113">
    <property type="entry name" value="PAC"/>
    <property type="match status" value="1"/>
</dbReference>
<dbReference type="InterPro" id="IPR000700">
    <property type="entry name" value="PAS-assoc_C"/>
</dbReference>
<dbReference type="Pfam" id="PF00989">
    <property type="entry name" value="PAS"/>
    <property type="match status" value="1"/>
</dbReference>
<dbReference type="NCBIfam" id="TIGR00229">
    <property type="entry name" value="sensory_box"/>
    <property type="match status" value="1"/>
</dbReference>
<dbReference type="PANTHER" id="PTHR44757:SF2">
    <property type="entry name" value="BIOFILM ARCHITECTURE MAINTENANCE PROTEIN MBAA"/>
    <property type="match status" value="1"/>
</dbReference>
<evidence type="ECO:0000259" key="3">
    <source>
        <dbReference type="PROSITE" id="PS50883"/>
    </source>
</evidence>
<dbReference type="InterPro" id="IPR043128">
    <property type="entry name" value="Rev_trsase/Diguanyl_cyclase"/>
</dbReference>
<comment type="caution">
    <text evidence="5">The sequence shown here is derived from an EMBL/GenBank/DDBJ whole genome shotgun (WGS) entry which is preliminary data.</text>
</comment>
<evidence type="ECO:0000313" key="6">
    <source>
        <dbReference type="Proteomes" id="UP000460298"/>
    </source>
</evidence>
<dbReference type="InterPro" id="IPR000160">
    <property type="entry name" value="GGDEF_dom"/>
</dbReference>
<dbReference type="Proteomes" id="UP000460298">
    <property type="component" value="Unassembled WGS sequence"/>
</dbReference>
<dbReference type="SUPFAM" id="SSF55785">
    <property type="entry name" value="PYP-like sensor domain (PAS domain)"/>
    <property type="match status" value="1"/>
</dbReference>
<feature type="domain" description="GGDEF" evidence="4">
    <location>
        <begin position="325"/>
        <end position="461"/>
    </location>
</feature>
<evidence type="ECO:0000259" key="2">
    <source>
        <dbReference type="PROSITE" id="PS50113"/>
    </source>
</evidence>
<dbReference type="CDD" id="cd01949">
    <property type="entry name" value="GGDEF"/>
    <property type="match status" value="1"/>
</dbReference>
<dbReference type="GO" id="GO:0006355">
    <property type="term" value="P:regulation of DNA-templated transcription"/>
    <property type="evidence" value="ECO:0007669"/>
    <property type="project" value="InterPro"/>
</dbReference>
<organism evidence="5 6">
    <name type="scientific">Leptonema illini</name>
    <dbReference type="NCBI Taxonomy" id="183"/>
    <lineage>
        <taxon>Bacteria</taxon>
        <taxon>Pseudomonadati</taxon>
        <taxon>Spirochaetota</taxon>
        <taxon>Spirochaetia</taxon>
        <taxon>Leptospirales</taxon>
        <taxon>Leptospiraceae</taxon>
        <taxon>Leptonema</taxon>
    </lineage>
</organism>
<feature type="domain" description="PAC" evidence="2">
    <location>
        <begin position="239"/>
        <end position="293"/>
    </location>
</feature>
<dbReference type="InterPro" id="IPR001633">
    <property type="entry name" value="EAL_dom"/>
</dbReference>
<dbReference type="SMART" id="SM00267">
    <property type="entry name" value="GGDEF"/>
    <property type="match status" value="1"/>
</dbReference>
<dbReference type="SUPFAM" id="SSF141868">
    <property type="entry name" value="EAL domain-like"/>
    <property type="match status" value="1"/>
</dbReference>
<dbReference type="PROSITE" id="PS50112">
    <property type="entry name" value="PAS"/>
    <property type="match status" value="1"/>
</dbReference>
<dbReference type="Pfam" id="PF00563">
    <property type="entry name" value="EAL"/>
    <property type="match status" value="1"/>
</dbReference>
<dbReference type="SMART" id="SM00086">
    <property type="entry name" value="PAC"/>
    <property type="match status" value="1"/>
</dbReference>
<dbReference type="InterPro" id="IPR052155">
    <property type="entry name" value="Biofilm_reg_signaling"/>
</dbReference>
<dbReference type="SMART" id="SM00091">
    <property type="entry name" value="PAS"/>
    <property type="match status" value="1"/>
</dbReference>
<dbReference type="InterPro" id="IPR035919">
    <property type="entry name" value="EAL_sf"/>
</dbReference>
<dbReference type="CDD" id="cd00130">
    <property type="entry name" value="PAS"/>
    <property type="match status" value="1"/>
</dbReference>
<dbReference type="Gene3D" id="3.30.450.20">
    <property type="entry name" value="PAS domain"/>
    <property type="match status" value="1"/>
</dbReference>
<proteinExistence type="predicted"/>
<dbReference type="InterPro" id="IPR001610">
    <property type="entry name" value="PAC"/>
</dbReference>
<sequence length="735" mass="82766">MRAPEEERELGEQGLRLQALCRQTILYAQNETSLLQQISKIFVQTGRYRSASAYRLEEGRWQPLAAYTGAVAVPFQGPPAGIETELNRAILEGEVQSADWQDRSGFIVPLTSLERRDSVYLIESDTPIDTESYEFAVQCQFFRELGEEIGYGITILRERLLHLDLFRQNQLFAKALEQSPVACVITSAEGVIEYVNDRFTLLTGYPAVEARGETLRILKSGMEEETVYQELWKTIGQGKNYRGELINRKKGGELFTARINISSLRDTRGLITHYVMTMEDMTLEKYYEQQIDRFRYYDSLTGLPNRFLFFDRLEHAIQKAGNDRAKLYVVFVDIDNFTEISRVTGYETGDELLRRVAERIQWVLSPVHTLARFGNDEFMILIEKEENAGEISSLVSRILHSVKGSYGFGGSAVNVTASAGISVYPDNGSDSRELLQAAEMAQLRARSSAQDGGGEFAFFSEEMQNDARESMRFGTYLRRSVESIALGGTEFELHYQPVVELKTGRIVSAEALLRWNHRRLGSVSPEKFIAEAERNDLIYPLGGFALSGAVEQLARWQRNFEFAPGIAVNVSVKQFQDPAFGGQLRALLAGTGVSPSLLEFEITERVLMSDTDRTLSVLQLLRDMGIRLLLDDLGSGYSSLQYLLKFRFDVLKIDRSFVSSIGSDVGTQSREVSRSIIDLAHSLNCDVIAEGIETAEQLRYLIDQGCDYGQGFFLARPLPVDQFNKLLAAGRIELP</sequence>
<evidence type="ECO:0000313" key="5">
    <source>
        <dbReference type="EMBL" id="KAB2931961.1"/>
    </source>
</evidence>
<dbReference type="NCBIfam" id="TIGR00254">
    <property type="entry name" value="GGDEF"/>
    <property type="match status" value="1"/>
</dbReference>
<feature type="domain" description="PAS" evidence="1">
    <location>
        <begin position="168"/>
        <end position="215"/>
    </location>
</feature>
<dbReference type="InterPro" id="IPR035965">
    <property type="entry name" value="PAS-like_dom_sf"/>
</dbReference>
<dbReference type="InterPro" id="IPR029787">
    <property type="entry name" value="Nucleotide_cyclase"/>
</dbReference>
<dbReference type="CDD" id="cd01948">
    <property type="entry name" value="EAL"/>
    <property type="match status" value="1"/>
</dbReference>
<dbReference type="PANTHER" id="PTHR44757">
    <property type="entry name" value="DIGUANYLATE CYCLASE DGCP"/>
    <property type="match status" value="1"/>
</dbReference>
<name>A0A833H0R3_9LEPT</name>
<feature type="domain" description="EAL" evidence="3">
    <location>
        <begin position="470"/>
        <end position="731"/>
    </location>
</feature>
<dbReference type="PROSITE" id="PS50887">
    <property type="entry name" value="GGDEF"/>
    <property type="match status" value="1"/>
</dbReference>